<dbReference type="Proteomes" id="UP000196239">
    <property type="component" value="Chromosome 1"/>
</dbReference>
<dbReference type="SUPFAM" id="SSF47384">
    <property type="entry name" value="Homodimeric domain of signal transducing histidine kinase"/>
    <property type="match status" value="1"/>
</dbReference>
<gene>
    <name evidence="8" type="ORF">NDEV_1531</name>
</gene>
<sequence length="548" mass="62121">MTTYVKTNSANKTYGKINNSEKTEILFGQHDVLEKWKQCAFNTRNEINIYADSSGSLETLGFKNYLEIIRSLKQRGVRIRYITEITKSNLQFCKMLMNIIPEFHHLDGIKGAFGVTDDEFLATATLQEIKPISHAIYSSAKQLVEVQRHIFETLWNRSVLAERKLKEIEEGTEAEFFEVINDPQRSTEIITSLAGMTHEEALVLLPLSKSMVRLYKLGILKQLAESSKKSKIRIICPIDTENEGIVQFLRTYPNISVLNGPEGSIGLLIIDNSKFFISEVHEETGKEFSNTLGYGLYSNSVAVIQSIRLFFDLLWKSDELNEKLKDHERLQAEFINIASHEIKTPIQALLTYSELLQSESEKNESYVDAIQRNALRLKLLSNNLLDLSKIQNKTLTIRNDRFDISELMSFMVEDFRNQIKNNQSYSFVDLQFVRDGPMFVDADKDKVAQIISNLVHNALKFTAKGAILITLKKGHDTMIVSVKDTGTGIEPHMIPNLFTKFATKHHSGTGVGLYISKNIVEAHGGKIWGKNNSHGKGATFTFTLPVKN</sequence>
<dbReference type="EC" id="2.7.13.3" evidence="2"/>
<dbReference type="PANTHER" id="PTHR43711:SF1">
    <property type="entry name" value="HISTIDINE KINASE 1"/>
    <property type="match status" value="1"/>
</dbReference>
<keyword evidence="3" id="KW-0597">Phosphoprotein</keyword>
<dbReference type="InterPro" id="IPR003661">
    <property type="entry name" value="HisK_dim/P_dom"/>
</dbReference>
<dbReference type="SMART" id="SM00387">
    <property type="entry name" value="HATPase_c"/>
    <property type="match status" value="1"/>
</dbReference>
<keyword evidence="9" id="KW-1185">Reference proteome</keyword>
<protein>
    <recommendedName>
        <fullName evidence="2">histidine kinase</fullName>
        <ecNumber evidence="2">2.7.13.3</ecNumber>
    </recommendedName>
</protein>
<evidence type="ECO:0000256" key="4">
    <source>
        <dbReference type="ARBA" id="ARBA00022679"/>
    </source>
</evidence>
<comment type="catalytic activity">
    <reaction evidence="1">
        <text>ATP + protein L-histidine = ADP + protein N-phospho-L-histidine.</text>
        <dbReference type="EC" id="2.7.13.3"/>
    </reaction>
</comment>
<dbReference type="EMBL" id="LN890280">
    <property type="protein sequence ID" value="CUR52296.1"/>
    <property type="molecule type" value="Genomic_DNA"/>
</dbReference>
<dbReference type="InterPro" id="IPR005467">
    <property type="entry name" value="His_kinase_dom"/>
</dbReference>
<keyword evidence="5 8" id="KW-0418">Kinase</keyword>
<keyword evidence="6" id="KW-0902">Two-component regulatory system</keyword>
<dbReference type="InterPro" id="IPR036890">
    <property type="entry name" value="HATPase_C_sf"/>
</dbReference>
<dbReference type="Pfam" id="PF02518">
    <property type="entry name" value="HATPase_c"/>
    <property type="match status" value="1"/>
</dbReference>
<dbReference type="PRINTS" id="PR00344">
    <property type="entry name" value="BCTRLSENSOR"/>
</dbReference>
<dbReference type="CDD" id="cd00082">
    <property type="entry name" value="HisKA"/>
    <property type="match status" value="1"/>
</dbReference>
<dbReference type="KEGG" id="ndv:NDEV_1531"/>
<dbReference type="SMART" id="SM00388">
    <property type="entry name" value="HisKA"/>
    <property type="match status" value="1"/>
</dbReference>
<dbReference type="InterPro" id="IPR004358">
    <property type="entry name" value="Sig_transdc_His_kin-like_C"/>
</dbReference>
<evidence type="ECO:0000256" key="5">
    <source>
        <dbReference type="ARBA" id="ARBA00022777"/>
    </source>
</evidence>
<evidence type="ECO:0000256" key="6">
    <source>
        <dbReference type="ARBA" id="ARBA00023012"/>
    </source>
</evidence>
<feature type="domain" description="Histidine kinase" evidence="7">
    <location>
        <begin position="337"/>
        <end position="548"/>
    </location>
</feature>
<keyword evidence="4" id="KW-0808">Transferase</keyword>
<dbReference type="SUPFAM" id="SSF55874">
    <property type="entry name" value="ATPase domain of HSP90 chaperone/DNA topoisomerase II/histidine kinase"/>
    <property type="match status" value="1"/>
</dbReference>
<dbReference type="PANTHER" id="PTHR43711">
    <property type="entry name" value="TWO-COMPONENT HISTIDINE KINASE"/>
    <property type="match status" value="1"/>
</dbReference>
<name>A0A128A4K1_9ARCH</name>
<dbReference type="InterPro" id="IPR003594">
    <property type="entry name" value="HATPase_dom"/>
</dbReference>
<dbReference type="InterPro" id="IPR036097">
    <property type="entry name" value="HisK_dim/P_sf"/>
</dbReference>
<evidence type="ECO:0000259" key="7">
    <source>
        <dbReference type="PROSITE" id="PS50109"/>
    </source>
</evidence>
<dbReference type="Gene3D" id="1.10.287.130">
    <property type="match status" value="1"/>
</dbReference>
<reference evidence="9" key="1">
    <citation type="submission" date="2015-10" db="EMBL/GenBank/DDBJ databases">
        <authorList>
            <person name="Lehtovirta-Morley L.E."/>
            <person name="Vieille C."/>
        </authorList>
    </citation>
    <scope>NUCLEOTIDE SEQUENCE [LARGE SCALE GENOMIC DNA]</scope>
</reference>
<dbReference type="GO" id="GO:0000155">
    <property type="term" value="F:phosphorelay sensor kinase activity"/>
    <property type="evidence" value="ECO:0007669"/>
    <property type="project" value="InterPro"/>
</dbReference>
<dbReference type="InterPro" id="IPR050736">
    <property type="entry name" value="Sensor_HK_Regulatory"/>
</dbReference>
<evidence type="ECO:0000256" key="1">
    <source>
        <dbReference type="ARBA" id="ARBA00000085"/>
    </source>
</evidence>
<proteinExistence type="predicted"/>
<dbReference type="AlphaFoldDB" id="A0A128A4K1"/>
<organism evidence="8 9">
    <name type="scientific">Nitrosotalea devaniterrae</name>
    <dbReference type="NCBI Taxonomy" id="1078905"/>
    <lineage>
        <taxon>Archaea</taxon>
        <taxon>Nitrososphaerota</taxon>
        <taxon>Nitrososphaeria</taxon>
        <taxon>Nitrosotaleales</taxon>
        <taxon>Nitrosotaleaceae</taxon>
        <taxon>Nitrosotalea</taxon>
    </lineage>
</organism>
<accession>A0A128A4K1</accession>
<dbReference type="FunFam" id="3.30.565.10:FF:000006">
    <property type="entry name" value="Sensor histidine kinase WalK"/>
    <property type="match status" value="1"/>
</dbReference>
<dbReference type="Pfam" id="PF00512">
    <property type="entry name" value="HisKA"/>
    <property type="match status" value="1"/>
</dbReference>
<dbReference type="Gene3D" id="3.30.565.10">
    <property type="entry name" value="Histidine kinase-like ATPase, C-terminal domain"/>
    <property type="match status" value="1"/>
</dbReference>
<evidence type="ECO:0000256" key="3">
    <source>
        <dbReference type="ARBA" id="ARBA00022553"/>
    </source>
</evidence>
<evidence type="ECO:0000313" key="9">
    <source>
        <dbReference type="Proteomes" id="UP000196239"/>
    </source>
</evidence>
<dbReference type="PROSITE" id="PS50109">
    <property type="entry name" value="HIS_KIN"/>
    <property type="match status" value="1"/>
</dbReference>
<evidence type="ECO:0000313" key="8">
    <source>
        <dbReference type="EMBL" id="CUR52296.1"/>
    </source>
</evidence>
<evidence type="ECO:0000256" key="2">
    <source>
        <dbReference type="ARBA" id="ARBA00012438"/>
    </source>
</evidence>